<dbReference type="PANTHER" id="PTHR33121:SF71">
    <property type="entry name" value="OXYGEN SENSOR PROTEIN DOSP"/>
    <property type="match status" value="1"/>
</dbReference>
<organism evidence="2">
    <name type="scientific">mine drainage metagenome</name>
    <dbReference type="NCBI Taxonomy" id="410659"/>
    <lineage>
        <taxon>unclassified sequences</taxon>
        <taxon>metagenomes</taxon>
        <taxon>ecological metagenomes</taxon>
    </lineage>
</organism>
<dbReference type="InterPro" id="IPR035919">
    <property type="entry name" value="EAL_sf"/>
</dbReference>
<dbReference type="PROSITE" id="PS50883">
    <property type="entry name" value="EAL"/>
    <property type="match status" value="1"/>
</dbReference>
<reference evidence="2" key="1">
    <citation type="submission" date="2016-10" db="EMBL/GenBank/DDBJ databases">
        <title>Sequence of Gallionella enrichment culture.</title>
        <authorList>
            <person name="Poehlein A."/>
            <person name="Muehling M."/>
            <person name="Daniel R."/>
        </authorList>
    </citation>
    <scope>NUCLEOTIDE SEQUENCE</scope>
</reference>
<name>A0A1J5NX98_9ZZZZ</name>
<dbReference type="InterPro" id="IPR050706">
    <property type="entry name" value="Cyclic-di-GMP_PDE-like"/>
</dbReference>
<proteinExistence type="predicted"/>
<dbReference type="CDD" id="cd01948">
    <property type="entry name" value="EAL"/>
    <property type="match status" value="1"/>
</dbReference>
<protein>
    <submittedName>
        <fullName evidence="2">Phytochrome-like protein cph2</fullName>
    </submittedName>
</protein>
<evidence type="ECO:0000313" key="2">
    <source>
        <dbReference type="EMBL" id="OIQ63390.1"/>
    </source>
</evidence>
<dbReference type="GO" id="GO:0071111">
    <property type="term" value="F:cyclic-guanylate-specific phosphodiesterase activity"/>
    <property type="evidence" value="ECO:0007669"/>
    <property type="project" value="InterPro"/>
</dbReference>
<gene>
    <name evidence="2" type="primary">cph2_98</name>
    <name evidence="2" type="ORF">GALL_550690</name>
</gene>
<dbReference type="SMART" id="SM00052">
    <property type="entry name" value="EAL"/>
    <property type="match status" value="1"/>
</dbReference>
<sequence>MDIFVAINLSVRQMWHGGITKKVLDVVASTSIDKKRVELEITESAMTQDPARMEATLKELSDNGLSISLDDFGTGYSSLNRLKQLPISKLKIDKSFVDGVPHNENDVAIVNAIIHLAQSFRLISLAEGIESIEQWRHLRDKNCQLGQGYLFSKPVPAAEIELMWNSNRRWDIDYGAQKST</sequence>
<dbReference type="PANTHER" id="PTHR33121">
    <property type="entry name" value="CYCLIC DI-GMP PHOSPHODIESTERASE PDEF"/>
    <property type="match status" value="1"/>
</dbReference>
<accession>A0A1J5NX98</accession>
<evidence type="ECO:0000259" key="1">
    <source>
        <dbReference type="PROSITE" id="PS50883"/>
    </source>
</evidence>
<dbReference type="InterPro" id="IPR001633">
    <property type="entry name" value="EAL_dom"/>
</dbReference>
<dbReference type="Gene3D" id="3.20.20.450">
    <property type="entry name" value="EAL domain"/>
    <property type="match status" value="1"/>
</dbReference>
<comment type="caution">
    <text evidence="2">The sequence shown here is derived from an EMBL/GenBank/DDBJ whole genome shotgun (WGS) entry which is preliminary data.</text>
</comment>
<dbReference type="Pfam" id="PF00563">
    <property type="entry name" value="EAL"/>
    <property type="match status" value="1"/>
</dbReference>
<feature type="domain" description="EAL" evidence="1">
    <location>
        <begin position="1"/>
        <end position="168"/>
    </location>
</feature>
<dbReference type="SUPFAM" id="SSF141868">
    <property type="entry name" value="EAL domain-like"/>
    <property type="match status" value="1"/>
</dbReference>
<dbReference type="EMBL" id="MLJW01009048">
    <property type="protein sequence ID" value="OIQ63390.1"/>
    <property type="molecule type" value="Genomic_DNA"/>
</dbReference>
<dbReference type="AlphaFoldDB" id="A0A1J5NX98"/>